<dbReference type="SMART" id="SM00344">
    <property type="entry name" value="HTH_ASNC"/>
    <property type="match status" value="1"/>
</dbReference>
<dbReference type="PANTHER" id="PTHR30154:SF54">
    <property type="entry name" value="POSSIBLE TRANSCRIPTIONAL REGULATORY PROTEIN (PROBABLY LRP_ASNC-FAMILY)"/>
    <property type="match status" value="1"/>
</dbReference>
<dbReference type="SUPFAM" id="SSF54909">
    <property type="entry name" value="Dimeric alpha+beta barrel"/>
    <property type="match status" value="1"/>
</dbReference>
<dbReference type="InterPro" id="IPR019888">
    <property type="entry name" value="Tscrpt_reg_AsnC-like"/>
</dbReference>
<evidence type="ECO:0000256" key="4">
    <source>
        <dbReference type="SAM" id="MobiDB-lite"/>
    </source>
</evidence>
<evidence type="ECO:0000259" key="5">
    <source>
        <dbReference type="PROSITE" id="PS50956"/>
    </source>
</evidence>
<protein>
    <submittedName>
        <fullName evidence="6">Transcriptional regulator</fullName>
    </submittedName>
</protein>
<dbReference type="Proteomes" id="UP000613840">
    <property type="component" value="Unassembled WGS sequence"/>
</dbReference>
<dbReference type="AlphaFoldDB" id="A0A917W426"/>
<dbReference type="InterPro" id="IPR011008">
    <property type="entry name" value="Dimeric_a/b-barrel"/>
</dbReference>
<dbReference type="InterPro" id="IPR011991">
    <property type="entry name" value="ArsR-like_HTH"/>
</dbReference>
<proteinExistence type="predicted"/>
<evidence type="ECO:0000313" key="6">
    <source>
        <dbReference type="EMBL" id="GGL65636.1"/>
    </source>
</evidence>
<dbReference type="CDD" id="cd00090">
    <property type="entry name" value="HTH_ARSR"/>
    <property type="match status" value="1"/>
</dbReference>
<name>A0A917W426_9ACTN</name>
<accession>A0A917W426</accession>
<dbReference type="GO" id="GO:0043565">
    <property type="term" value="F:sequence-specific DNA binding"/>
    <property type="evidence" value="ECO:0007669"/>
    <property type="project" value="InterPro"/>
</dbReference>
<keyword evidence="7" id="KW-1185">Reference proteome</keyword>
<dbReference type="EMBL" id="BMMZ01000005">
    <property type="protein sequence ID" value="GGL65636.1"/>
    <property type="molecule type" value="Genomic_DNA"/>
</dbReference>
<feature type="region of interest" description="Disordered" evidence="4">
    <location>
        <begin position="162"/>
        <end position="183"/>
    </location>
</feature>
<dbReference type="InterPro" id="IPR036390">
    <property type="entry name" value="WH_DNA-bd_sf"/>
</dbReference>
<dbReference type="SUPFAM" id="SSF46785">
    <property type="entry name" value="Winged helix' DNA-binding domain"/>
    <property type="match status" value="1"/>
</dbReference>
<keyword evidence="3" id="KW-0804">Transcription</keyword>
<dbReference type="Gene3D" id="3.30.70.920">
    <property type="match status" value="1"/>
</dbReference>
<dbReference type="InterPro" id="IPR000485">
    <property type="entry name" value="AsnC-type_HTH_dom"/>
</dbReference>
<dbReference type="GO" id="GO:0043200">
    <property type="term" value="P:response to amino acid"/>
    <property type="evidence" value="ECO:0007669"/>
    <property type="project" value="TreeGrafter"/>
</dbReference>
<dbReference type="PANTHER" id="PTHR30154">
    <property type="entry name" value="LEUCINE-RESPONSIVE REGULATORY PROTEIN"/>
    <property type="match status" value="1"/>
</dbReference>
<feature type="domain" description="HTH asnC-type" evidence="5">
    <location>
        <begin position="14"/>
        <end position="75"/>
    </location>
</feature>
<evidence type="ECO:0000313" key="7">
    <source>
        <dbReference type="Proteomes" id="UP000613840"/>
    </source>
</evidence>
<comment type="caution">
    <text evidence="6">The sequence shown here is derived from an EMBL/GenBank/DDBJ whole genome shotgun (WGS) entry which is preliminary data.</text>
</comment>
<sequence>MEEYPSLNRTMTELDSVDWEILDILQNDATTPNKEIAARVGVAPSTCLERIRRLRSAGVISAIRAVIDPEAIGRGVQAFLAIQIRPHSRETANDFARQALDLPETIALYNVAGGDDYLVHVAVTDSAALQSLIIDRMLAIQQVAHCRTQLIFGEPWTSVIQRSDSAGPASRRGRRGGSRRRAR</sequence>
<dbReference type="InterPro" id="IPR036388">
    <property type="entry name" value="WH-like_DNA-bd_sf"/>
</dbReference>
<dbReference type="Pfam" id="PF01037">
    <property type="entry name" value="AsnC_trans_reg"/>
    <property type="match status" value="1"/>
</dbReference>
<feature type="compositionally biased region" description="Basic residues" evidence="4">
    <location>
        <begin position="171"/>
        <end position="183"/>
    </location>
</feature>
<evidence type="ECO:0000256" key="1">
    <source>
        <dbReference type="ARBA" id="ARBA00023015"/>
    </source>
</evidence>
<dbReference type="PROSITE" id="PS50956">
    <property type="entry name" value="HTH_ASNC_2"/>
    <property type="match status" value="1"/>
</dbReference>
<dbReference type="GO" id="GO:0005829">
    <property type="term" value="C:cytosol"/>
    <property type="evidence" value="ECO:0007669"/>
    <property type="project" value="TreeGrafter"/>
</dbReference>
<reference evidence="6" key="1">
    <citation type="journal article" date="2014" name="Int. J. Syst. Evol. Microbiol.">
        <title>Complete genome sequence of Corynebacterium casei LMG S-19264T (=DSM 44701T), isolated from a smear-ripened cheese.</title>
        <authorList>
            <consortium name="US DOE Joint Genome Institute (JGI-PGF)"/>
            <person name="Walter F."/>
            <person name="Albersmeier A."/>
            <person name="Kalinowski J."/>
            <person name="Ruckert C."/>
        </authorList>
    </citation>
    <scope>NUCLEOTIDE SEQUENCE</scope>
    <source>
        <strain evidence="6">CGMCC 4.7306</strain>
    </source>
</reference>
<evidence type="ECO:0000256" key="2">
    <source>
        <dbReference type="ARBA" id="ARBA00023125"/>
    </source>
</evidence>
<gene>
    <name evidence="6" type="ORF">GCM10011575_25070</name>
</gene>
<keyword evidence="2" id="KW-0238">DNA-binding</keyword>
<dbReference type="InterPro" id="IPR019887">
    <property type="entry name" value="Tscrpt_reg_AsnC/Lrp_C"/>
</dbReference>
<keyword evidence="1" id="KW-0805">Transcription regulation</keyword>
<dbReference type="PRINTS" id="PR00033">
    <property type="entry name" value="HTHASNC"/>
</dbReference>
<organism evidence="6 7">
    <name type="scientific">Microlunatus endophyticus</name>
    <dbReference type="NCBI Taxonomy" id="1716077"/>
    <lineage>
        <taxon>Bacteria</taxon>
        <taxon>Bacillati</taxon>
        <taxon>Actinomycetota</taxon>
        <taxon>Actinomycetes</taxon>
        <taxon>Propionibacteriales</taxon>
        <taxon>Propionibacteriaceae</taxon>
        <taxon>Microlunatus</taxon>
    </lineage>
</organism>
<dbReference type="Pfam" id="PF13404">
    <property type="entry name" value="HTH_AsnC-type"/>
    <property type="match status" value="1"/>
</dbReference>
<evidence type="ECO:0000256" key="3">
    <source>
        <dbReference type="ARBA" id="ARBA00023163"/>
    </source>
</evidence>
<dbReference type="Gene3D" id="1.10.10.10">
    <property type="entry name" value="Winged helix-like DNA-binding domain superfamily/Winged helix DNA-binding domain"/>
    <property type="match status" value="1"/>
</dbReference>
<reference evidence="6" key="2">
    <citation type="submission" date="2020-09" db="EMBL/GenBank/DDBJ databases">
        <authorList>
            <person name="Sun Q."/>
            <person name="Zhou Y."/>
        </authorList>
    </citation>
    <scope>NUCLEOTIDE SEQUENCE</scope>
    <source>
        <strain evidence="6">CGMCC 4.7306</strain>
    </source>
</reference>